<dbReference type="EnsemblPlants" id="AET2Gv21151200.25">
    <property type="protein sequence ID" value="AET2Gv21151200.25"/>
    <property type="gene ID" value="AET2Gv21151200"/>
</dbReference>
<dbReference type="AlphaFoldDB" id="A0A453D9H0"/>
<evidence type="ECO:0000313" key="2">
    <source>
        <dbReference type="Proteomes" id="UP000015105"/>
    </source>
</evidence>
<reference evidence="1" key="3">
    <citation type="journal article" date="2017" name="Nature">
        <title>Genome sequence of the progenitor of the wheat D genome Aegilops tauschii.</title>
        <authorList>
            <person name="Luo M.C."/>
            <person name="Gu Y.Q."/>
            <person name="Puiu D."/>
            <person name="Wang H."/>
            <person name="Twardziok S.O."/>
            <person name="Deal K.R."/>
            <person name="Huo N."/>
            <person name="Zhu T."/>
            <person name="Wang L."/>
            <person name="Wang Y."/>
            <person name="McGuire P.E."/>
            <person name="Liu S."/>
            <person name="Long H."/>
            <person name="Ramasamy R.K."/>
            <person name="Rodriguez J.C."/>
            <person name="Van S.L."/>
            <person name="Yuan L."/>
            <person name="Wang Z."/>
            <person name="Xia Z."/>
            <person name="Xiao L."/>
            <person name="Anderson O.D."/>
            <person name="Ouyang S."/>
            <person name="Liang Y."/>
            <person name="Zimin A.V."/>
            <person name="Pertea G."/>
            <person name="Qi P."/>
            <person name="Bennetzen J.L."/>
            <person name="Dai X."/>
            <person name="Dawson M.W."/>
            <person name="Muller H.G."/>
            <person name="Kugler K."/>
            <person name="Rivarola-Duarte L."/>
            <person name="Spannagl M."/>
            <person name="Mayer K.F.X."/>
            <person name="Lu F.H."/>
            <person name="Bevan M.W."/>
            <person name="Leroy P."/>
            <person name="Li P."/>
            <person name="You F.M."/>
            <person name="Sun Q."/>
            <person name="Liu Z."/>
            <person name="Lyons E."/>
            <person name="Wicker T."/>
            <person name="Salzberg S.L."/>
            <person name="Devos K.M."/>
            <person name="Dvorak J."/>
        </authorList>
    </citation>
    <scope>NUCLEOTIDE SEQUENCE [LARGE SCALE GENOMIC DNA]</scope>
    <source>
        <strain evidence="1">cv. AL8/78</strain>
    </source>
</reference>
<reference evidence="1" key="5">
    <citation type="journal article" date="2021" name="G3 (Bethesda)">
        <title>Aegilops tauschii genome assembly Aet v5.0 features greater sequence contiguity and improved annotation.</title>
        <authorList>
            <person name="Wang L."/>
            <person name="Zhu T."/>
            <person name="Rodriguez J.C."/>
            <person name="Deal K.R."/>
            <person name="Dubcovsky J."/>
            <person name="McGuire P.E."/>
            <person name="Lux T."/>
            <person name="Spannagl M."/>
            <person name="Mayer K.F.X."/>
            <person name="Baldrich P."/>
            <person name="Meyers B.C."/>
            <person name="Huo N."/>
            <person name="Gu Y.Q."/>
            <person name="Zhou H."/>
            <person name="Devos K.M."/>
            <person name="Bennetzen J.L."/>
            <person name="Unver T."/>
            <person name="Budak H."/>
            <person name="Gulick P.J."/>
            <person name="Galiba G."/>
            <person name="Kalapos B."/>
            <person name="Nelson D.R."/>
            <person name="Li P."/>
            <person name="You F.M."/>
            <person name="Luo M.C."/>
            <person name="Dvorak J."/>
        </authorList>
    </citation>
    <scope>NUCLEOTIDE SEQUENCE [LARGE SCALE GENOMIC DNA]</scope>
    <source>
        <strain evidence="1">cv. AL8/78</strain>
    </source>
</reference>
<proteinExistence type="predicted"/>
<reference evidence="2" key="1">
    <citation type="journal article" date="2014" name="Science">
        <title>Ancient hybridizations among the ancestral genomes of bread wheat.</title>
        <authorList>
            <consortium name="International Wheat Genome Sequencing Consortium,"/>
            <person name="Marcussen T."/>
            <person name="Sandve S.R."/>
            <person name="Heier L."/>
            <person name="Spannagl M."/>
            <person name="Pfeifer M."/>
            <person name="Jakobsen K.S."/>
            <person name="Wulff B.B."/>
            <person name="Steuernagel B."/>
            <person name="Mayer K.F."/>
            <person name="Olsen O.A."/>
        </authorList>
    </citation>
    <scope>NUCLEOTIDE SEQUENCE [LARGE SCALE GENOMIC DNA]</scope>
    <source>
        <strain evidence="2">cv. AL8/78</strain>
    </source>
</reference>
<name>A0A453D9H0_AEGTS</name>
<protein>
    <submittedName>
        <fullName evidence="1">Uncharacterized protein</fullName>
    </submittedName>
</protein>
<keyword evidence="2" id="KW-1185">Reference proteome</keyword>
<reference evidence="2" key="2">
    <citation type="journal article" date="2017" name="Nat. Plants">
        <title>The Aegilops tauschii genome reveals multiple impacts of transposons.</title>
        <authorList>
            <person name="Zhao G."/>
            <person name="Zou C."/>
            <person name="Li K."/>
            <person name="Wang K."/>
            <person name="Li T."/>
            <person name="Gao L."/>
            <person name="Zhang X."/>
            <person name="Wang H."/>
            <person name="Yang Z."/>
            <person name="Liu X."/>
            <person name="Jiang W."/>
            <person name="Mao L."/>
            <person name="Kong X."/>
            <person name="Jiao Y."/>
            <person name="Jia J."/>
        </authorList>
    </citation>
    <scope>NUCLEOTIDE SEQUENCE [LARGE SCALE GENOMIC DNA]</scope>
    <source>
        <strain evidence="2">cv. AL8/78</strain>
    </source>
</reference>
<dbReference type="Proteomes" id="UP000015105">
    <property type="component" value="Chromosome 2D"/>
</dbReference>
<organism evidence="1 2">
    <name type="scientific">Aegilops tauschii subsp. strangulata</name>
    <name type="common">Goatgrass</name>
    <dbReference type="NCBI Taxonomy" id="200361"/>
    <lineage>
        <taxon>Eukaryota</taxon>
        <taxon>Viridiplantae</taxon>
        <taxon>Streptophyta</taxon>
        <taxon>Embryophyta</taxon>
        <taxon>Tracheophyta</taxon>
        <taxon>Spermatophyta</taxon>
        <taxon>Magnoliopsida</taxon>
        <taxon>Liliopsida</taxon>
        <taxon>Poales</taxon>
        <taxon>Poaceae</taxon>
        <taxon>BOP clade</taxon>
        <taxon>Pooideae</taxon>
        <taxon>Triticodae</taxon>
        <taxon>Triticeae</taxon>
        <taxon>Triticinae</taxon>
        <taxon>Aegilops</taxon>
    </lineage>
</organism>
<accession>A0A453D9H0</accession>
<dbReference type="Gramene" id="AET2Gv21151200.25">
    <property type="protein sequence ID" value="AET2Gv21151200.25"/>
    <property type="gene ID" value="AET2Gv21151200"/>
</dbReference>
<reference evidence="1" key="4">
    <citation type="submission" date="2019-03" db="UniProtKB">
        <authorList>
            <consortium name="EnsemblPlants"/>
        </authorList>
    </citation>
    <scope>IDENTIFICATION</scope>
</reference>
<evidence type="ECO:0000313" key="1">
    <source>
        <dbReference type="EnsemblPlants" id="AET2Gv21151200.25"/>
    </source>
</evidence>
<sequence length="112" mass="12037">MHTVHISNVPRHIQFSKAANQSYFPAVTAVEKKSVSPLTCSRSSGIALAPPSSTHLPRTVAPTQPPVPLPLPLPLLIPNQSGLPRSIFLVHKSAIGTRRRLQGRHPCQIGAC</sequence>